<accession>A0A3G5A7I2</accession>
<organism evidence="1">
    <name type="scientific">Harvfovirus sp</name>
    <dbReference type="NCBI Taxonomy" id="2487768"/>
    <lineage>
        <taxon>Viruses</taxon>
        <taxon>Varidnaviria</taxon>
        <taxon>Bamfordvirae</taxon>
        <taxon>Nucleocytoviricota</taxon>
        <taxon>Megaviricetes</taxon>
        <taxon>Imitervirales</taxon>
        <taxon>Mimiviridae</taxon>
        <taxon>Klosneuvirinae</taxon>
    </lineage>
</organism>
<proteinExistence type="predicted"/>
<gene>
    <name evidence="1" type="ORF">Harvfovirus32_5</name>
</gene>
<protein>
    <submittedName>
        <fullName evidence="1">Uncharacterized protein</fullName>
    </submittedName>
</protein>
<name>A0A3G5A7I2_9VIRU</name>
<dbReference type="EMBL" id="MK072274">
    <property type="protein sequence ID" value="AYV81409.1"/>
    <property type="molecule type" value="Genomic_DNA"/>
</dbReference>
<sequence length="85" mass="10054">MIISKFHSMSRYDSYLKYKAKYDDLREKEKKPSECELTNIIKRTDYKKDDDRRENDNKSDSKWLIIPYILGRTALAMLAVLCQGG</sequence>
<evidence type="ECO:0000313" key="1">
    <source>
        <dbReference type="EMBL" id="AYV81409.1"/>
    </source>
</evidence>
<reference evidence="1" key="1">
    <citation type="submission" date="2018-10" db="EMBL/GenBank/DDBJ databases">
        <title>Hidden diversity of soil giant viruses.</title>
        <authorList>
            <person name="Schulz F."/>
            <person name="Alteio L."/>
            <person name="Goudeau D."/>
            <person name="Ryan E.M."/>
            <person name="Malmstrom R.R."/>
            <person name="Blanchard J."/>
            <person name="Woyke T."/>
        </authorList>
    </citation>
    <scope>NUCLEOTIDE SEQUENCE</scope>
    <source>
        <strain evidence="1">HAV1</strain>
    </source>
</reference>